<evidence type="ECO:0000313" key="13">
    <source>
        <dbReference type="Proteomes" id="UP000443582"/>
    </source>
</evidence>
<dbReference type="PANTHER" id="PTHR42922">
    <property type="entry name" value="PHOSPHATE TRANSPORT SYSTEM PERMEASE PROTEIN PSTA"/>
    <property type="match status" value="1"/>
</dbReference>
<dbReference type="InterPro" id="IPR035906">
    <property type="entry name" value="MetI-like_sf"/>
</dbReference>
<comment type="similarity">
    <text evidence="2 10">Belongs to the binding-protein-dependent transport system permease family. CysTW subfamily.</text>
</comment>
<dbReference type="InterPro" id="IPR005672">
    <property type="entry name" value="Phosphate_PstA"/>
</dbReference>
<evidence type="ECO:0000256" key="7">
    <source>
        <dbReference type="ARBA" id="ARBA00022692"/>
    </source>
</evidence>
<evidence type="ECO:0000256" key="5">
    <source>
        <dbReference type="ARBA" id="ARBA00022475"/>
    </source>
</evidence>
<gene>
    <name evidence="12" type="primary">pstA</name>
    <name evidence="12" type="ORF">DAY19_00235</name>
</gene>
<feature type="transmembrane region" description="Helical" evidence="10">
    <location>
        <begin position="251"/>
        <end position="273"/>
    </location>
</feature>
<keyword evidence="4" id="KW-0813">Transport</keyword>
<protein>
    <recommendedName>
        <fullName evidence="3 10">Phosphate transport system permease protein PstA</fullName>
    </recommendedName>
</protein>
<dbReference type="InterPro" id="IPR051408">
    <property type="entry name" value="Phosphate_transprt_permease"/>
</dbReference>
<organism evidence="12 13">
    <name type="scientific">Halobacteriovorax vibrionivorans</name>
    <dbReference type="NCBI Taxonomy" id="2152716"/>
    <lineage>
        <taxon>Bacteria</taxon>
        <taxon>Pseudomonadati</taxon>
        <taxon>Bdellovibrionota</taxon>
        <taxon>Bacteriovoracia</taxon>
        <taxon>Bacteriovoracales</taxon>
        <taxon>Halobacteriovoraceae</taxon>
        <taxon>Halobacteriovorax</taxon>
    </lineage>
</organism>
<evidence type="ECO:0000256" key="4">
    <source>
        <dbReference type="ARBA" id="ARBA00022448"/>
    </source>
</evidence>
<name>A0ABY0IH27_9BACT</name>
<reference evidence="13" key="1">
    <citation type="journal article" date="2019" name="Int. J. Syst. Evol. Microbiol.">
        <title>Halobacteriovorax valvorus sp. nov., a novel prokaryotic predator isolated from coastal seawater of China.</title>
        <authorList>
            <person name="Chen M.-X."/>
        </authorList>
    </citation>
    <scope>NUCLEOTIDE SEQUENCE [LARGE SCALE GENOMIC DNA]</scope>
    <source>
        <strain evidence="13">BL9</strain>
    </source>
</reference>
<feature type="transmembrane region" description="Helical" evidence="10">
    <location>
        <begin position="12"/>
        <end position="37"/>
    </location>
</feature>
<keyword evidence="13" id="KW-1185">Reference proteome</keyword>
<evidence type="ECO:0000256" key="1">
    <source>
        <dbReference type="ARBA" id="ARBA00004651"/>
    </source>
</evidence>
<proteinExistence type="inferred from homology"/>
<dbReference type="Pfam" id="PF00528">
    <property type="entry name" value="BPD_transp_1"/>
    <property type="match status" value="1"/>
</dbReference>
<dbReference type="EMBL" id="QDKL01000001">
    <property type="protein sequence ID" value="RZF22229.1"/>
    <property type="molecule type" value="Genomic_DNA"/>
</dbReference>
<evidence type="ECO:0000313" key="12">
    <source>
        <dbReference type="EMBL" id="RZF22229.1"/>
    </source>
</evidence>
<evidence type="ECO:0000256" key="3">
    <source>
        <dbReference type="ARBA" id="ARBA00016864"/>
    </source>
</evidence>
<comment type="subcellular location">
    <subcellularLocation>
        <location evidence="1 10">Cell membrane</location>
        <topology evidence="1 10">Multi-pass membrane protein</topology>
    </subcellularLocation>
</comment>
<evidence type="ECO:0000256" key="10">
    <source>
        <dbReference type="RuleBase" id="RU363043"/>
    </source>
</evidence>
<evidence type="ECO:0000256" key="9">
    <source>
        <dbReference type="ARBA" id="ARBA00023136"/>
    </source>
</evidence>
<keyword evidence="6" id="KW-0592">Phosphate transport</keyword>
<dbReference type="InterPro" id="IPR000515">
    <property type="entry name" value="MetI-like"/>
</dbReference>
<sequence>MKLSKKRVIKNQLFRGTLILSSLIVIMPLILIFVFLLQKGSTSLSLDFFLNDPKPVGEVGGGMRHAIIGTLMMVALGSFIAVPVGTLCGVYLSEYGKGKIAQSLRFTIDLLTGVPSIVVGIFSYLIFVVSFKSFSALAGAFALSIIILPIVTRTTEEILKLIPRHVREAGLALGLPRWRVIWNIILRGSRNSLTTGVILAISRAAGETAPLLFTAFGSMYLSFQVTGPMASLPVQIYNYAISPYKDWQQQAWAGSFTLIIIVLGLNLSAKFLFNTKKLKKFFVRKS</sequence>
<feature type="transmembrane region" description="Helical" evidence="10">
    <location>
        <begin position="211"/>
        <end position="231"/>
    </location>
</feature>
<dbReference type="RefSeq" id="WP_114705173.1">
    <property type="nucleotide sequence ID" value="NZ_QDKL01000001.1"/>
</dbReference>
<keyword evidence="7 10" id="KW-0812">Transmembrane</keyword>
<dbReference type="NCBIfam" id="TIGR00974">
    <property type="entry name" value="3a0107s02c"/>
    <property type="match status" value="1"/>
</dbReference>
<evidence type="ECO:0000256" key="6">
    <source>
        <dbReference type="ARBA" id="ARBA00022592"/>
    </source>
</evidence>
<dbReference type="CDD" id="cd06261">
    <property type="entry name" value="TM_PBP2"/>
    <property type="match status" value="1"/>
</dbReference>
<keyword evidence="5 10" id="KW-1003">Cell membrane</keyword>
<evidence type="ECO:0000256" key="2">
    <source>
        <dbReference type="ARBA" id="ARBA00007069"/>
    </source>
</evidence>
<accession>A0ABY0IH27</accession>
<keyword evidence="9 10" id="KW-0472">Membrane</keyword>
<feature type="domain" description="ABC transmembrane type-1" evidence="11">
    <location>
        <begin position="67"/>
        <end position="269"/>
    </location>
</feature>
<comment type="caution">
    <text evidence="12">The sequence shown here is derived from an EMBL/GenBank/DDBJ whole genome shotgun (WGS) entry which is preliminary data.</text>
</comment>
<dbReference type="PANTHER" id="PTHR42922:SF1">
    <property type="entry name" value="PHOSPHATE TRANSPORT SYSTEM PERMEASE PROTEIN PSTA"/>
    <property type="match status" value="1"/>
</dbReference>
<dbReference type="SUPFAM" id="SSF161098">
    <property type="entry name" value="MetI-like"/>
    <property type="match status" value="1"/>
</dbReference>
<feature type="transmembrane region" description="Helical" evidence="10">
    <location>
        <begin position="104"/>
        <end position="127"/>
    </location>
</feature>
<feature type="transmembrane region" description="Helical" evidence="10">
    <location>
        <begin position="133"/>
        <end position="151"/>
    </location>
</feature>
<keyword evidence="8 10" id="KW-1133">Transmembrane helix</keyword>
<feature type="transmembrane region" description="Helical" evidence="10">
    <location>
        <begin position="66"/>
        <end position="92"/>
    </location>
</feature>
<dbReference type="Proteomes" id="UP000443582">
    <property type="component" value="Unassembled WGS sequence"/>
</dbReference>
<evidence type="ECO:0000256" key="8">
    <source>
        <dbReference type="ARBA" id="ARBA00022989"/>
    </source>
</evidence>
<dbReference type="Gene3D" id="1.10.3720.10">
    <property type="entry name" value="MetI-like"/>
    <property type="match status" value="1"/>
</dbReference>
<evidence type="ECO:0000259" key="11">
    <source>
        <dbReference type="PROSITE" id="PS50928"/>
    </source>
</evidence>
<dbReference type="PROSITE" id="PS50928">
    <property type="entry name" value="ABC_TM1"/>
    <property type="match status" value="1"/>
</dbReference>